<sequence length="78" mass="9013">MSSKRYKLQFQGNLSQILFRFRAGGEGRTSGCMMETMMHGRTDLESEFFMEYGEINRYQRWFMDLLPLASRTLAGGGS</sequence>
<evidence type="ECO:0000313" key="1">
    <source>
        <dbReference type="EnsemblPlants" id="EMT23316"/>
    </source>
</evidence>
<dbReference type="EnsemblPlants" id="EMT23316">
    <property type="protein sequence ID" value="EMT23316"/>
    <property type="gene ID" value="F775_24296"/>
</dbReference>
<organism evidence="1">
    <name type="scientific">Aegilops tauschii</name>
    <name type="common">Tausch's goatgrass</name>
    <name type="synonym">Aegilops squarrosa</name>
    <dbReference type="NCBI Taxonomy" id="37682"/>
    <lineage>
        <taxon>Eukaryota</taxon>
        <taxon>Viridiplantae</taxon>
        <taxon>Streptophyta</taxon>
        <taxon>Embryophyta</taxon>
        <taxon>Tracheophyta</taxon>
        <taxon>Spermatophyta</taxon>
        <taxon>Magnoliopsida</taxon>
        <taxon>Liliopsida</taxon>
        <taxon>Poales</taxon>
        <taxon>Poaceae</taxon>
        <taxon>BOP clade</taxon>
        <taxon>Pooideae</taxon>
        <taxon>Triticodae</taxon>
        <taxon>Triticeae</taxon>
        <taxon>Triticinae</taxon>
        <taxon>Aegilops</taxon>
    </lineage>
</organism>
<proteinExistence type="predicted"/>
<dbReference type="AlphaFoldDB" id="M8CJ21"/>
<accession>M8CJ21</accession>
<name>M8CJ21_AEGTA</name>
<protein>
    <submittedName>
        <fullName evidence="1">Uncharacterized protein</fullName>
    </submittedName>
</protein>
<reference evidence="1" key="1">
    <citation type="submission" date="2015-06" db="UniProtKB">
        <authorList>
            <consortium name="EnsemblPlants"/>
        </authorList>
    </citation>
    <scope>IDENTIFICATION</scope>
</reference>